<proteinExistence type="predicted"/>
<name>A0AAN6NB35_9PEZI</name>
<feature type="region of interest" description="Disordered" evidence="1">
    <location>
        <begin position="331"/>
        <end position="390"/>
    </location>
</feature>
<accession>A0AAN6NB35</accession>
<dbReference type="Proteomes" id="UP001303473">
    <property type="component" value="Unassembled WGS sequence"/>
</dbReference>
<gene>
    <name evidence="2" type="ORF">QBC46DRAFT_340068</name>
</gene>
<sequence>MAAYDAGESTGGARDANHDISIIINDEGGAERVAMEDTRRLDSPSTTADFDDMISQLHDDDPEHYNHSRPKTFRKLSNSSSIISDIFRHPDISEDRLRGKIRKANVNEHRRRSSIDFLIGILRDTLPLHSSPPRSDIPTPQAKTDDVGSLGSKRKKKKKEKWHPPSFWFIFRRERKQQRQHEAEGKKKAPGPTTIEAQLSMKDLAVVPPISIATAENTHPRGAHDVGESSMSASKLPLPVIVETRSGPLRRSFERAAAITGLSPVEESRESVDSLLHQLIRCAAGDTDAPRPSSLPNPPDEILDKEPLPGQATIAEQMLMRRESFPLRITGDSAVAAATPPPSPRRRRAGPALRRRGSLSGLTSSIEGSGSPARKHCRPPRPQPSIEGDNELLIADGIRSTPRRRRQRWGGWSIESNLSRAGTRTYSIADSIASNSSEPVIADATTAQGGYLPQVVVVERPASSSNRQLVVTNDDVGVDVEALNEHTTTAHQLSPTPVMLVADIRPSSPLMARPSSTVSESAQCRQQQHQKLRSDSHLELARRYKELGLSHRRELATLLGRMEQLERHNASWLNAITPLFDKLAQSLGQRCCGRCNSSSMRENMEDQEALCDASHLRGRTEPGITSAMGRGVWFDVGMDDNDDFAYDVPQQHRRHSAPPRACNRSVDLDHGQSVPSNRRRVRFSDSHLAAQQQRYTPSSPTGLDALEPLMRELVMGVDIADN</sequence>
<dbReference type="EMBL" id="MU853778">
    <property type="protein sequence ID" value="KAK3941951.1"/>
    <property type="molecule type" value="Genomic_DNA"/>
</dbReference>
<evidence type="ECO:0000313" key="2">
    <source>
        <dbReference type="EMBL" id="KAK3941951.1"/>
    </source>
</evidence>
<feature type="compositionally biased region" description="Basic residues" evidence="1">
    <location>
        <begin position="344"/>
        <end position="357"/>
    </location>
</feature>
<evidence type="ECO:0000256" key="1">
    <source>
        <dbReference type="SAM" id="MobiDB-lite"/>
    </source>
</evidence>
<reference evidence="3" key="1">
    <citation type="journal article" date="2023" name="Mol. Phylogenet. Evol.">
        <title>Genome-scale phylogeny and comparative genomics of the fungal order Sordariales.</title>
        <authorList>
            <person name="Hensen N."/>
            <person name="Bonometti L."/>
            <person name="Westerberg I."/>
            <person name="Brannstrom I.O."/>
            <person name="Guillou S."/>
            <person name="Cros-Aarteil S."/>
            <person name="Calhoun S."/>
            <person name="Haridas S."/>
            <person name="Kuo A."/>
            <person name="Mondo S."/>
            <person name="Pangilinan J."/>
            <person name="Riley R."/>
            <person name="LaButti K."/>
            <person name="Andreopoulos B."/>
            <person name="Lipzen A."/>
            <person name="Chen C."/>
            <person name="Yan M."/>
            <person name="Daum C."/>
            <person name="Ng V."/>
            <person name="Clum A."/>
            <person name="Steindorff A."/>
            <person name="Ohm R.A."/>
            <person name="Martin F."/>
            <person name="Silar P."/>
            <person name="Natvig D.O."/>
            <person name="Lalanne C."/>
            <person name="Gautier V."/>
            <person name="Ament-Velasquez S.L."/>
            <person name="Kruys A."/>
            <person name="Hutchinson M.I."/>
            <person name="Powell A.J."/>
            <person name="Barry K."/>
            <person name="Miller A.N."/>
            <person name="Grigoriev I.V."/>
            <person name="Debuchy R."/>
            <person name="Gladieux P."/>
            <person name="Hiltunen Thoren M."/>
            <person name="Johannesson H."/>
        </authorList>
    </citation>
    <scope>NUCLEOTIDE SEQUENCE [LARGE SCALE GENOMIC DNA]</scope>
    <source>
        <strain evidence="3">CBS 340.73</strain>
    </source>
</reference>
<comment type="caution">
    <text evidence="2">The sequence shown here is derived from an EMBL/GenBank/DDBJ whole genome shotgun (WGS) entry which is preliminary data.</text>
</comment>
<feature type="region of interest" description="Disordered" evidence="1">
    <location>
        <begin position="128"/>
        <end position="162"/>
    </location>
</feature>
<feature type="compositionally biased region" description="Basic residues" evidence="1">
    <location>
        <begin position="152"/>
        <end position="161"/>
    </location>
</feature>
<feature type="region of interest" description="Disordered" evidence="1">
    <location>
        <begin position="285"/>
        <end position="306"/>
    </location>
</feature>
<organism evidence="2 3">
    <name type="scientific">Diplogelasinospora grovesii</name>
    <dbReference type="NCBI Taxonomy" id="303347"/>
    <lineage>
        <taxon>Eukaryota</taxon>
        <taxon>Fungi</taxon>
        <taxon>Dikarya</taxon>
        <taxon>Ascomycota</taxon>
        <taxon>Pezizomycotina</taxon>
        <taxon>Sordariomycetes</taxon>
        <taxon>Sordariomycetidae</taxon>
        <taxon>Sordariales</taxon>
        <taxon>Diplogelasinosporaceae</taxon>
        <taxon>Diplogelasinospora</taxon>
    </lineage>
</organism>
<keyword evidence="3" id="KW-1185">Reference proteome</keyword>
<feature type="region of interest" description="Disordered" evidence="1">
    <location>
        <begin position="651"/>
        <end position="674"/>
    </location>
</feature>
<evidence type="ECO:0000313" key="3">
    <source>
        <dbReference type="Proteomes" id="UP001303473"/>
    </source>
</evidence>
<dbReference type="AlphaFoldDB" id="A0AAN6NB35"/>
<protein>
    <submittedName>
        <fullName evidence="2">Uncharacterized protein</fullName>
    </submittedName>
</protein>